<dbReference type="InterPro" id="IPR011050">
    <property type="entry name" value="Pectin_lyase_fold/virulence"/>
</dbReference>
<dbReference type="Proteomes" id="UP000054383">
    <property type="component" value="Unassembled WGS sequence"/>
</dbReference>
<dbReference type="SUPFAM" id="SSF51126">
    <property type="entry name" value="Pectin lyase-like"/>
    <property type="match status" value="1"/>
</dbReference>
<reference evidence="2 3" key="1">
    <citation type="submission" date="2015-04" db="EMBL/GenBank/DDBJ databases">
        <authorList>
            <person name="Syromyatnikov M.Y."/>
            <person name="Popov V.N."/>
        </authorList>
    </citation>
    <scope>NUCLEOTIDE SEQUENCE [LARGE SCALE GENOMIC DNA]</scope>
    <source>
        <strain evidence="2">WF-38-12</strain>
    </source>
</reference>
<dbReference type="InterPro" id="IPR012334">
    <property type="entry name" value="Pectin_lyas_fold"/>
</dbReference>
<evidence type="ECO:0000256" key="1">
    <source>
        <dbReference type="SAM" id="SignalP"/>
    </source>
</evidence>
<feature type="chain" id="PRO_5006711575" evidence="1">
    <location>
        <begin position="20"/>
        <end position="522"/>
    </location>
</feature>
<keyword evidence="1" id="KW-0732">Signal</keyword>
<name>A0A0U1M5T0_TALIS</name>
<proteinExistence type="predicted"/>
<sequence length="522" mass="56773">MWAQFVPFLFTLWVALVTADITTYQPPSIYEVSSVYELLVNDVAVPAVAYPGYDYAQLSMDEGQNTMFAVTMKDGTAIDSYSITPKSLNINASVSGDTLSFSVTKAYYLILKVNGQKEFVIVADPNETDVPPSSGQGIFNVMDYHADNTGTSLTSGVQDALDAADKASGGIVYVPKGVFLVGNIIIPSRTSLYLAGGSVLRFTGNPADYNQLYNKPGLGPGTWWIQTAINSTDCKIYGRGTIDANGYGYQKGKHVAQVIVPVGTKRFIADGPLIRESSFWTVVPTQSEDVQLLNLKILNRLDMVQNDGIDTVECNGVETRRVIAISNDDSFSAKTWPYDANDIFSAYPYSPLPQSNISFTDCVSWTHCYGFKVGQGVYQYQENIVFEDGTVYKGAVGIGIDHKYGDGVARNVTWRNIVIEGLGYANLPGVSTWLAILIELDGKSVGPIENLLMEDIRIYDLGKTSAPIKGYNSSVLVTNTNLNNIYLNDDTTPTTDMSALKILHMHTLDTTLTATSSSALTG</sequence>
<feature type="signal peptide" evidence="1">
    <location>
        <begin position="1"/>
        <end position="19"/>
    </location>
</feature>
<evidence type="ECO:0000313" key="2">
    <source>
        <dbReference type="EMBL" id="CRG90963.1"/>
    </source>
</evidence>
<keyword evidence="3" id="KW-1185">Reference proteome</keyword>
<dbReference type="AlphaFoldDB" id="A0A0U1M5T0"/>
<dbReference type="EMBL" id="CVMT01000008">
    <property type="protein sequence ID" value="CRG90963.1"/>
    <property type="molecule type" value="Genomic_DNA"/>
</dbReference>
<accession>A0A0U1M5T0</accession>
<dbReference type="Gene3D" id="2.160.20.10">
    <property type="entry name" value="Single-stranded right-handed beta-helix, Pectin lyase-like"/>
    <property type="match status" value="1"/>
</dbReference>
<evidence type="ECO:0000313" key="3">
    <source>
        <dbReference type="Proteomes" id="UP000054383"/>
    </source>
</evidence>
<protein>
    <submittedName>
        <fullName evidence="2">Uncharacterized protein</fullName>
    </submittedName>
</protein>
<dbReference type="STRING" id="28573.A0A0U1M5T0"/>
<dbReference type="InterPro" id="IPR051801">
    <property type="entry name" value="GH28_Enzymes"/>
</dbReference>
<dbReference type="OrthoDB" id="187139at2759"/>
<dbReference type="PANTHER" id="PTHR31339:SF9">
    <property type="entry name" value="PLASMIN AND FIBRONECTIN-BINDING PROTEIN A"/>
    <property type="match status" value="1"/>
</dbReference>
<dbReference type="PANTHER" id="PTHR31339">
    <property type="entry name" value="PECTIN LYASE-RELATED"/>
    <property type="match status" value="1"/>
</dbReference>
<organism evidence="2 3">
    <name type="scientific">Talaromyces islandicus</name>
    <name type="common">Penicillium islandicum</name>
    <dbReference type="NCBI Taxonomy" id="28573"/>
    <lineage>
        <taxon>Eukaryota</taxon>
        <taxon>Fungi</taxon>
        <taxon>Dikarya</taxon>
        <taxon>Ascomycota</taxon>
        <taxon>Pezizomycotina</taxon>
        <taxon>Eurotiomycetes</taxon>
        <taxon>Eurotiomycetidae</taxon>
        <taxon>Eurotiales</taxon>
        <taxon>Trichocomaceae</taxon>
        <taxon>Talaromyces</taxon>
        <taxon>Talaromyces sect. Islandici</taxon>
    </lineage>
</organism>
<gene>
    <name evidence="2" type="ORF">PISL3812_08011</name>
</gene>